<proteinExistence type="predicted"/>
<dbReference type="EMBL" id="MFNE01000010">
    <property type="protein sequence ID" value="OGG96611.1"/>
    <property type="molecule type" value="Genomic_DNA"/>
</dbReference>
<sequence length="124" mass="14369">MNYTFYQVKSRKNEQVIAGLSQVSLACDSSPDLFVFLWMDDQQNLKHFQFLFFERLLEWREEQGFCLMVTNRFEQHPDGVGYHKGSRSLEHTQDPETLAKAQSMLKEANLPAPYGPLIKALLSP</sequence>
<reference evidence="1 2" key="1">
    <citation type="journal article" date="2016" name="Nat. Commun.">
        <title>Thousands of microbial genomes shed light on interconnected biogeochemical processes in an aquifer system.</title>
        <authorList>
            <person name="Anantharaman K."/>
            <person name="Brown C.T."/>
            <person name="Hug L.A."/>
            <person name="Sharon I."/>
            <person name="Castelle C.J."/>
            <person name="Probst A.J."/>
            <person name="Thomas B.C."/>
            <person name="Singh A."/>
            <person name="Wilkins M.J."/>
            <person name="Karaoz U."/>
            <person name="Brodie E.L."/>
            <person name="Williams K.H."/>
            <person name="Hubbard S.S."/>
            <person name="Banfield J.F."/>
        </authorList>
    </citation>
    <scope>NUCLEOTIDE SEQUENCE [LARGE SCALE GENOMIC DNA]</scope>
</reference>
<comment type="caution">
    <text evidence="1">The sequence shown here is derived from an EMBL/GenBank/DDBJ whole genome shotgun (WGS) entry which is preliminary data.</text>
</comment>
<gene>
    <name evidence="1" type="ORF">A2527_03375</name>
</gene>
<dbReference type="STRING" id="1817772.A2527_03375"/>
<evidence type="ECO:0000313" key="2">
    <source>
        <dbReference type="Proteomes" id="UP000178449"/>
    </source>
</evidence>
<accession>A0A1F6GES9</accession>
<name>A0A1F6GES9_9PROT</name>
<evidence type="ECO:0000313" key="1">
    <source>
        <dbReference type="EMBL" id="OGG96611.1"/>
    </source>
</evidence>
<dbReference type="Proteomes" id="UP000178449">
    <property type="component" value="Unassembled WGS sequence"/>
</dbReference>
<protein>
    <submittedName>
        <fullName evidence="1">Uncharacterized protein</fullName>
    </submittedName>
</protein>
<organism evidence="1 2">
    <name type="scientific">Candidatus Lambdaproteobacteria bacterium RIFOXYD2_FULL_50_16</name>
    <dbReference type="NCBI Taxonomy" id="1817772"/>
    <lineage>
        <taxon>Bacteria</taxon>
        <taxon>Pseudomonadati</taxon>
        <taxon>Pseudomonadota</taxon>
        <taxon>Candidatus Lambdaproteobacteria</taxon>
    </lineage>
</organism>
<dbReference type="AlphaFoldDB" id="A0A1F6GES9"/>